<accession>A0A645FP03</accession>
<dbReference type="InterPro" id="IPR036038">
    <property type="entry name" value="Aminotransferase-like"/>
</dbReference>
<evidence type="ECO:0000256" key="3">
    <source>
        <dbReference type="ARBA" id="ARBA00022576"/>
    </source>
</evidence>
<comment type="caution">
    <text evidence="6">The sequence shown here is derived from an EMBL/GenBank/DDBJ whole genome shotgun (WGS) entry which is preliminary data.</text>
</comment>
<dbReference type="InterPro" id="IPR043132">
    <property type="entry name" value="BCAT-like_C"/>
</dbReference>
<evidence type="ECO:0000256" key="4">
    <source>
        <dbReference type="ARBA" id="ARBA00022679"/>
    </source>
</evidence>
<evidence type="ECO:0000256" key="2">
    <source>
        <dbReference type="ARBA" id="ARBA00009320"/>
    </source>
</evidence>
<evidence type="ECO:0000256" key="5">
    <source>
        <dbReference type="ARBA" id="ARBA00022898"/>
    </source>
</evidence>
<dbReference type="InterPro" id="IPR005786">
    <property type="entry name" value="B_amino_transII"/>
</dbReference>
<evidence type="ECO:0000313" key="6">
    <source>
        <dbReference type="EMBL" id="MPN15436.1"/>
    </source>
</evidence>
<protein>
    <submittedName>
        <fullName evidence="6">Putative branched-chain-amino-acid aminotransferase</fullName>
        <ecNumber evidence="6">2.6.1.42</ecNumber>
    </submittedName>
</protein>
<keyword evidence="4 6" id="KW-0808">Transferase</keyword>
<dbReference type="EC" id="2.6.1.42" evidence="6"/>
<dbReference type="PANTHER" id="PTHR11825:SF44">
    <property type="entry name" value="BRANCHED-CHAIN-AMINO-ACID AMINOTRANSFERASE"/>
    <property type="match status" value="1"/>
</dbReference>
<keyword evidence="5" id="KW-0663">Pyridoxal phosphate</keyword>
<sequence>MDIPAVERTISVDELFEASRTGRLTEAFGTGTAAVISPIGELEYKGNSIVLGEQIGPVAKVMYDTLTGIQTGRIPDERGWTRIVPRIF</sequence>
<organism evidence="6">
    <name type="scientific">bioreactor metagenome</name>
    <dbReference type="NCBI Taxonomy" id="1076179"/>
    <lineage>
        <taxon>unclassified sequences</taxon>
        <taxon>metagenomes</taxon>
        <taxon>ecological metagenomes</taxon>
    </lineage>
</organism>
<name>A0A645FP03_9ZZZZ</name>
<comment type="cofactor">
    <cofactor evidence="1">
        <name>pyridoxal 5'-phosphate</name>
        <dbReference type="ChEBI" id="CHEBI:597326"/>
    </cofactor>
</comment>
<dbReference type="Gene3D" id="3.30.470.10">
    <property type="match status" value="1"/>
</dbReference>
<dbReference type="InterPro" id="IPR043131">
    <property type="entry name" value="BCAT-like_N"/>
</dbReference>
<dbReference type="GO" id="GO:0009081">
    <property type="term" value="P:branched-chain amino acid metabolic process"/>
    <property type="evidence" value="ECO:0007669"/>
    <property type="project" value="InterPro"/>
</dbReference>
<comment type="similarity">
    <text evidence="2">Belongs to the class-IV pyridoxal-phosphate-dependent aminotransferase family.</text>
</comment>
<dbReference type="EMBL" id="VSSQ01062201">
    <property type="protein sequence ID" value="MPN15436.1"/>
    <property type="molecule type" value="Genomic_DNA"/>
</dbReference>
<dbReference type="SUPFAM" id="SSF56752">
    <property type="entry name" value="D-aminoacid aminotransferase-like PLP-dependent enzymes"/>
    <property type="match status" value="1"/>
</dbReference>
<reference evidence="6" key="1">
    <citation type="submission" date="2019-08" db="EMBL/GenBank/DDBJ databases">
        <authorList>
            <person name="Kucharzyk K."/>
            <person name="Murdoch R.W."/>
            <person name="Higgins S."/>
            <person name="Loffler F."/>
        </authorList>
    </citation>
    <scope>NUCLEOTIDE SEQUENCE</scope>
</reference>
<evidence type="ECO:0000256" key="1">
    <source>
        <dbReference type="ARBA" id="ARBA00001933"/>
    </source>
</evidence>
<dbReference type="GO" id="GO:0004084">
    <property type="term" value="F:branched-chain-amino-acid transaminase activity"/>
    <property type="evidence" value="ECO:0007669"/>
    <property type="project" value="UniProtKB-EC"/>
</dbReference>
<proteinExistence type="inferred from homology"/>
<dbReference type="AlphaFoldDB" id="A0A645FP03"/>
<dbReference type="Gene3D" id="3.20.10.10">
    <property type="entry name" value="D-amino Acid Aminotransferase, subunit A, domain 2"/>
    <property type="match status" value="1"/>
</dbReference>
<keyword evidence="3 6" id="KW-0032">Aminotransferase</keyword>
<dbReference type="PANTHER" id="PTHR11825">
    <property type="entry name" value="SUBGROUP IIII AMINOTRANSFERASE"/>
    <property type="match status" value="1"/>
</dbReference>
<gene>
    <name evidence="6" type="primary">ilvE_32</name>
    <name evidence="6" type="ORF">SDC9_162769</name>
</gene>